<dbReference type="InterPro" id="IPR023393">
    <property type="entry name" value="START-like_dom_sf"/>
</dbReference>
<sequence length="162" mass="17570">MAGATTLGDDGKVTATTDPKSGDIQAAAVFDTTPERLFRALTTKEVCDWWVRPGVFNTQEWTGDVREGGLWAAAGVGGGRPYQLEGEFITVDGPRELVHTWKPVGAPIEPATLSYNIEPRADGVRLTLRHAGLPNEEVREKTRAGWETSLVRLGEIILAEKG</sequence>
<proteinExistence type="inferred from homology"/>
<gene>
    <name evidence="3" type="ORF">AUC68_04705</name>
</gene>
<feature type="domain" description="Activator of Hsp90 ATPase homologue 1/2-like C-terminal" evidence="2">
    <location>
        <begin position="31"/>
        <end position="155"/>
    </location>
</feature>
<keyword evidence="4" id="KW-1185">Reference proteome</keyword>
<protein>
    <recommendedName>
        <fullName evidence="2">Activator of Hsp90 ATPase homologue 1/2-like C-terminal domain-containing protein</fullName>
    </recommendedName>
</protein>
<dbReference type="InterPro" id="IPR013538">
    <property type="entry name" value="ASHA1/2-like_C"/>
</dbReference>
<dbReference type="Pfam" id="PF08327">
    <property type="entry name" value="AHSA1"/>
    <property type="match status" value="1"/>
</dbReference>
<comment type="similarity">
    <text evidence="1">Belongs to the AHA1 family.</text>
</comment>
<dbReference type="EMBL" id="LPWG01000011">
    <property type="protein sequence ID" value="ODR99298.1"/>
    <property type="molecule type" value="Genomic_DNA"/>
</dbReference>
<dbReference type="SUPFAM" id="SSF55961">
    <property type="entry name" value="Bet v1-like"/>
    <property type="match status" value="1"/>
</dbReference>
<organism evidence="3 4">
    <name type="scientific">Methyloceanibacter methanicus</name>
    <dbReference type="NCBI Taxonomy" id="1774968"/>
    <lineage>
        <taxon>Bacteria</taxon>
        <taxon>Pseudomonadati</taxon>
        <taxon>Pseudomonadota</taxon>
        <taxon>Alphaproteobacteria</taxon>
        <taxon>Hyphomicrobiales</taxon>
        <taxon>Hyphomicrobiaceae</taxon>
        <taxon>Methyloceanibacter</taxon>
    </lineage>
</organism>
<dbReference type="Proteomes" id="UP000094501">
    <property type="component" value="Unassembled WGS sequence"/>
</dbReference>
<comment type="caution">
    <text evidence="3">The sequence shown here is derived from an EMBL/GenBank/DDBJ whole genome shotgun (WGS) entry which is preliminary data.</text>
</comment>
<dbReference type="CDD" id="cd07814">
    <property type="entry name" value="SRPBCC_CalC_Aha1-like"/>
    <property type="match status" value="1"/>
</dbReference>
<evidence type="ECO:0000313" key="4">
    <source>
        <dbReference type="Proteomes" id="UP000094501"/>
    </source>
</evidence>
<evidence type="ECO:0000313" key="3">
    <source>
        <dbReference type="EMBL" id="ODR99298.1"/>
    </source>
</evidence>
<dbReference type="RefSeq" id="WP_069437238.1">
    <property type="nucleotide sequence ID" value="NZ_LPWG01000011.1"/>
</dbReference>
<evidence type="ECO:0000259" key="2">
    <source>
        <dbReference type="Pfam" id="PF08327"/>
    </source>
</evidence>
<dbReference type="AlphaFoldDB" id="A0A1E3W0G4"/>
<evidence type="ECO:0000256" key="1">
    <source>
        <dbReference type="ARBA" id="ARBA00006817"/>
    </source>
</evidence>
<reference evidence="3 4" key="1">
    <citation type="journal article" date="2016" name="Environ. Microbiol.">
        <title>New Methyloceanibacter diversity from North Sea sediments includes methanotroph containing solely the soluble methane monooxygenase.</title>
        <authorList>
            <person name="Vekeman B."/>
            <person name="Kerckhof F.M."/>
            <person name="Cremers G."/>
            <person name="de Vos P."/>
            <person name="Vandamme P."/>
            <person name="Boon N."/>
            <person name="Op den Camp H.J."/>
            <person name="Heylen K."/>
        </authorList>
    </citation>
    <scope>NUCLEOTIDE SEQUENCE [LARGE SCALE GENOMIC DNA]</scope>
    <source>
        <strain evidence="3 4">R-67174</strain>
    </source>
</reference>
<name>A0A1E3W0G4_9HYPH</name>
<dbReference type="OrthoDB" id="3365660at2"/>
<accession>A0A1E3W0G4</accession>
<dbReference type="Gene3D" id="3.30.530.20">
    <property type="match status" value="1"/>
</dbReference>